<sequence>MSHEKLQIEVKQMIETLVCEDLSDEKYCQYHCCAGTHLNCC</sequence>
<evidence type="ECO:0000313" key="2">
    <source>
        <dbReference type="Proteomes" id="UP000183670"/>
    </source>
</evidence>
<protein>
    <submittedName>
        <fullName evidence="1">Uncharacterized protein</fullName>
    </submittedName>
</protein>
<name>A0A1G6GAX6_BACOV</name>
<dbReference type="Proteomes" id="UP000183670">
    <property type="component" value="Unassembled WGS sequence"/>
</dbReference>
<dbReference type="AlphaFoldDB" id="A0A1G6GAX6"/>
<proteinExistence type="predicted"/>
<dbReference type="EMBL" id="FMYE01000062">
    <property type="protein sequence ID" value="SDB79128.1"/>
    <property type="molecule type" value="Genomic_DNA"/>
</dbReference>
<organism evidence="1 2">
    <name type="scientific">Bacteroides ovatus</name>
    <dbReference type="NCBI Taxonomy" id="28116"/>
    <lineage>
        <taxon>Bacteria</taxon>
        <taxon>Pseudomonadati</taxon>
        <taxon>Bacteroidota</taxon>
        <taxon>Bacteroidia</taxon>
        <taxon>Bacteroidales</taxon>
        <taxon>Bacteroidaceae</taxon>
        <taxon>Bacteroides</taxon>
    </lineage>
</organism>
<reference evidence="1 2" key="1">
    <citation type="submission" date="2016-10" db="EMBL/GenBank/DDBJ databases">
        <authorList>
            <person name="de Groot N.N."/>
        </authorList>
    </citation>
    <scope>NUCLEOTIDE SEQUENCE [LARGE SCALE GENOMIC DNA]</scope>
    <source>
        <strain evidence="1 2">NLAE-zl-C500</strain>
    </source>
</reference>
<evidence type="ECO:0000313" key="1">
    <source>
        <dbReference type="EMBL" id="SDB79128.1"/>
    </source>
</evidence>
<accession>A0A1G6GAX6</accession>
<gene>
    <name evidence="1" type="ORF">SAMN05192581_10628</name>
</gene>